<reference evidence="2 3" key="1">
    <citation type="submission" date="2020-02" db="EMBL/GenBank/DDBJ databases">
        <title>Rhodobacter translucens sp. nov., a novel bacterium isolated from activated sludge.</title>
        <authorList>
            <person name="Liu J."/>
        </authorList>
    </citation>
    <scope>NUCLEOTIDE SEQUENCE [LARGE SCALE GENOMIC DNA]</scope>
    <source>
        <strain evidence="2 3">HX-7-19</strain>
    </source>
</reference>
<dbReference type="EMBL" id="JAALFE010000001">
    <property type="protein sequence ID" value="NGQ89443.1"/>
    <property type="molecule type" value="Genomic_DNA"/>
</dbReference>
<organism evidence="2 3">
    <name type="scientific">Paragemmobacter kunshanensis</name>
    <dbReference type="NCBI Taxonomy" id="2583234"/>
    <lineage>
        <taxon>Bacteria</taxon>
        <taxon>Pseudomonadati</taxon>
        <taxon>Pseudomonadota</taxon>
        <taxon>Alphaproteobacteria</taxon>
        <taxon>Rhodobacterales</taxon>
        <taxon>Paracoccaceae</taxon>
        <taxon>Paragemmobacter</taxon>
    </lineage>
</organism>
<evidence type="ECO:0000313" key="3">
    <source>
        <dbReference type="Proteomes" id="UP000474758"/>
    </source>
</evidence>
<dbReference type="InterPro" id="IPR006342">
    <property type="entry name" value="FkbM_mtfrase"/>
</dbReference>
<accession>A0A6M1U3I9</accession>
<dbReference type="Gene3D" id="3.40.50.150">
    <property type="entry name" value="Vaccinia Virus protein VP39"/>
    <property type="match status" value="1"/>
</dbReference>
<dbReference type="RefSeq" id="WP_165046544.1">
    <property type="nucleotide sequence ID" value="NZ_JAALFE010000001.1"/>
</dbReference>
<proteinExistence type="predicted"/>
<dbReference type="SUPFAM" id="SSF53335">
    <property type="entry name" value="S-adenosyl-L-methionine-dependent methyltransferases"/>
    <property type="match status" value="1"/>
</dbReference>
<dbReference type="GO" id="GO:0032259">
    <property type="term" value="P:methylation"/>
    <property type="evidence" value="ECO:0007669"/>
    <property type="project" value="UniProtKB-KW"/>
</dbReference>
<evidence type="ECO:0000259" key="1">
    <source>
        <dbReference type="Pfam" id="PF05050"/>
    </source>
</evidence>
<dbReference type="PANTHER" id="PTHR36973">
    <property type="entry name" value="SLL1456 PROTEIN-RELATED"/>
    <property type="match status" value="1"/>
</dbReference>
<name>A0A6M1U3I9_9RHOB</name>
<dbReference type="Proteomes" id="UP000474758">
    <property type="component" value="Unassembled WGS sequence"/>
</dbReference>
<dbReference type="Pfam" id="PF05050">
    <property type="entry name" value="Methyltransf_21"/>
    <property type="match status" value="1"/>
</dbReference>
<keyword evidence="2" id="KW-0489">Methyltransferase</keyword>
<keyword evidence="2" id="KW-0808">Transferase</keyword>
<dbReference type="InterPro" id="IPR053188">
    <property type="entry name" value="FkbM_Methyltransferase"/>
</dbReference>
<comment type="caution">
    <text evidence="2">The sequence shown here is derived from an EMBL/GenBank/DDBJ whole genome shotgun (WGS) entry which is preliminary data.</text>
</comment>
<gene>
    <name evidence="2" type="ORF">G5V65_00935</name>
</gene>
<keyword evidence="3" id="KW-1185">Reference proteome</keyword>
<evidence type="ECO:0000313" key="2">
    <source>
        <dbReference type="EMBL" id="NGQ89443.1"/>
    </source>
</evidence>
<dbReference type="NCBIfam" id="TIGR01444">
    <property type="entry name" value="fkbM_fam"/>
    <property type="match status" value="1"/>
</dbReference>
<sequence length="246" mass="26542">MKGAMLALAAGVEKLACKLQGKGSGSHSIAREVAVLAGLAGGAPKLALDIGGNVGEYSAGLKARFPGLEVHLFEPSTVNIAKLQARFGTGSGVTVVPFAVSDKAGEAPIYSNAPGSGLTSLSMRKLDHLGIPFAEQEVIRTLRIEDYWRETLGGRAIDLVKIDIEGHELAALQGFGAALASVRAVQFEFGGANIDTRTYFRDFWYLFTEAGFDLYRITPLGPQRLQRYRERDEFFSTTNYVAVRRA</sequence>
<feature type="domain" description="Methyltransferase FkbM" evidence="1">
    <location>
        <begin position="49"/>
        <end position="213"/>
    </location>
</feature>
<dbReference type="GO" id="GO:0008171">
    <property type="term" value="F:O-methyltransferase activity"/>
    <property type="evidence" value="ECO:0007669"/>
    <property type="project" value="TreeGrafter"/>
</dbReference>
<dbReference type="PANTHER" id="PTHR36973:SF4">
    <property type="entry name" value="NODULATION PROTEIN"/>
    <property type="match status" value="1"/>
</dbReference>
<protein>
    <submittedName>
        <fullName evidence="2">FkbM family methyltransferase</fullName>
    </submittedName>
</protein>
<dbReference type="InterPro" id="IPR029063">
    <property type="entry name" value="SAM-dependent_MTases_sf"/>
</dbReference>
<dbReference type="AlphaFoldDB" id="A0A6M1U3I9"/>